<dbReference type="InterPro" id="IPR002035">
    <property type="entry name" value="VWF_A"/>
</dbReference>
<dbReference type="SUPFAM" id="SSF53300">
    <property type="entry name" value="vWA-like"/>
    <property type="match status" value="1"/>
</dbReference>
<evidence type="ECO:0000259" key="3">
    <source>
        <dbReference type="PROSITE" id="PS50234"/>
    </source>
</evidence>
<dbReference type="PANTHER" id="PTHR10579">
    <property type="entry name" value="CALCIUM-ACTIVATED CHLORIDE CHANNEL REGULATOR"/>
    <property type="match status" value="1"/>
</dbReference>
<proteinExistence type="predicted"/>
<dbReference type="Gene3D" id="3.40.50.410">
    <property type="entry name" value="von Willebrand factor, type A domain"/>
    <property type="match status" value="1"/>
</dbReference>
<protein>
    <submittedName>
        <fullName evidence="4">von Willebrand factor</fullName>
    </submittedName>
</protein>
<sequence length="529" mass="56302" precursor="true">MSCHWPLCLRRFIPAAVLATLGIAVAGCGDRFKMGAPAGDAPAGAERKSATSPEAKAGDPAKTGEAYASIVENPFRLAQAAPLSTFSADVNSASYSNVRRFLTNGSLPPRDAVFLAELVNYFTYRYPQPAGDAPVSLTLDLAPCPWKADHQLARVGVRAKSFEPGEAPRRNLVFLVDTSGSMSPENRLPLVKQSLELLVHQLRDDDQVSVVTYAGDSRVALMPTPGSKKDAILAALHGLRAAGGTNGAGGITKAYELARASFVGGGTNRVVLCTDGDFNVGVVSPSELDQMIERERNSQVFLTVLGFGMGNLKNDRLESLARKGNGHYGYIDTLDEARRVFVEQGAALSVVAKDVKFQVEFNPARVAAYRLLGYENRLLRDEDFKNDKVDAGDLGSGHTVTALYEIVPVGVSVEVPGVDPLKYQAPPQPAGPADEWLTVRMRYKAPLGETSKELSAALRGSGGPAAEDFAFAAAVAEWGLVLRQSEYRGGANAAAALARAEAACGYDPGGHRHAFLDLVRKTMALAAKE</sequence>
<dbReference type="SMART" id="SM00327">
    <property type="entry name" value="VWA"/>
    <property type="match status" value="1"/>
</dbReference>
<dbReference type="InterPro" id="IPR021908">
    <property type="entry name" value="YfbK_C"/>
</dbReference>
<dbReference type="Proteomes" id="UP000319576">
    <property type="component" value="Chromosome"/>
</dbReference>
<name>A0A517XYA8_9BACT</name>
<dbReference type="PANTHER" id="PTHR10579:SF43">
    <property type="entry name" value="ZINC FINGER (C3HC4-TYPE RING FINGER) FAMILY PROTEIN"/>
    <property type="match status" value="1"/>
</dbReference>
<dbReference type="InterPro" id="IPR036465">
    <property type="entry name" value="vWFA_dom_sf"/>
</dbReference>
<dbReference type="Pfam" id="PF00092">
    <property type="entry name" value="VWA"/>
    <property type="match status" value="1"/>
</dbReference>
<feature type="region of interest" description="Disordered" evidence="1">
    <location>
        <begin position="39"/>
        <end position="63"/>
    </location>
</feature>
<dbReference type="RefSeq" id="WP_145242250.1">
    <property type="nucleotide sequence ID" value="NZ_CP036273.1"/>
</dbReference>
<dbReference type="Pfam" id="PF12450">
    <property type="entry name" value="vWF_A"/>
    <property type="match status" value="1"/>
</dbReference>
<keyword evidence="2" id="KW-0732">Signal</keyword>
<accession>A0A517XYA8</accession>
<feature type="signal peptide" evidence="2">
    <location>
        <begin position="1"/>
        <end position="26"/>
    </location>
</feature>
<dbReference type="InterPro" id="IPR051266">
    <property type="entry name" value="CLCR"/>
</dbReference>
<gene>
    <name evidence="4" type="ORF">ETAA1_44630</name>
</gene>
<feature type="domain" description="VWFA" evidence="3">
    <location>
        <begin position="171"/>
        <end position="351"/>
    </location>
</feature>
<organism evidence="4 5">
    <name type="scientific">Urbifossiella limnaea</name>
    <dbReference type="NCBI Taxonomy" id="2528023"/>
    <lineage>
        <taxon>Bacteria</taxon>
        <taxon>Pseudomonadati</taxon>
        <taxon>Planctomycetota</taxon>
        <taxon>Planctomycetia</taxon>
        <taxon>Gemmatales</taxon>
        <taxon>Gemmataceae</taxon>
        <taxon>Urbifossiella</taxon>
    </lineage>
</organism>
<dbReference type="EMBL" id="CP036273">
    <property type="protein sequence ID" value="QDU22482.1"/>
    <property type="molecule type" value="Genomic_DNA"/>
</dbReference>
<feature type="chain" id="PRO_5021750552" evidence="2">
    <location>
        <begin position="27"/>
        <end position="529"/>
    </location>
</feature>
<reference evidence="4 5" key="1">
    <citation type="submission" date="2019-02" db="EMBL/GenBank/DDBJ databases">
        <title>Deep-cultivation of Planctomycetes and their phenomic and genomic characterization uncovers novel biology.</title>
        <authorList>
            <person name="Wiegand S."/>
            <person name="Jogler M."/>
            <person name="Boedeker C."/>
            <person name="Pinto D."/>
            <person name="Vollmers J."/>
            <person name="Rivas-Marin E."/>
            <person name="Kohn T."/>
            <person name="Peeters S.H."/>
            <person name="Heuer A."/>
            <person name="Rast P."/>
            <person name="Oberbeckmann S."/>
            <person name="Bunk B."/>
            <person name="Jeske O."/>
            <person name="Meyerdierks A."/>
            <person name="Storesund J.E."/>
            <person name="Kallscheuer N."/>
            <person name="Luecker S."/>
            <person name="Lage O.M."/>
            <person name="Pohl T."/>
            <person name="Merkel B.J."/>
            <person name="Hornburger P."/>
            <person name="Mueller R.-W."/>
            <person name="Bruemmer F."/>
            <person name="Labrenz M."/>
            <person name="Spormann A.M."/>
            <person name="Op den Camp H."/>
            <person name="Overmann J."/>
            <person name="Amann R."/>
            <person name="Jetten M.S.M."/>
            <person name="Mascher T."/>
            <person name="Medema M.H."/>
            <person name="Devos D.P."/>
            <person name="Kaster A.-K."/>
            <person name="Ovreas L."/>
            <person name="Rohde M."/>
            <person name="Galperin M.Y."/>
            <person name="Jogler C."/>
        </authorList>
    </citation>
    <scope>NUCLEOTIDE SEQUENCE [LARGE SCALE GENOMIC DNA]</scope>
    <source>
        <strain evidence="4 5">ETA_A1</strain>
    </source>
</reference>
<evidence type="ECO:0000256" key="1">
    <source>
        <dbReference type="SAM" id="MobiDB-lite"/>
    </source>
</evidence>
<dbReference type="KEGG" id="uli:ETAA1_44630"/>
<keyword evidence="5" id="KW-1185">Reference proteome</keyword>
<dbReference type="AlphaFoldDB" id="A0A517XYA8"/>
<evidence type="ECO:0000313" key="5">
    <source>
        <dbReference type="Proteomes" id="UP000319576"/>
    </source>
</evidence>
<dbReference type="InterPro" id="IPR022156">
    <property type="entry name" value="Uncharacterised_YfbK_N"/>
</dbReference>
<dbReference type="PROSITE" id="PS50234">
    <property type="entry name" value="VWFA"/>
    <property type="match status" value="1"/>
</dbReference>
<dbReference type="Pfam" id="PF12034">
    <property type="entry name" value="YfbK_C"/>
    <property type="match status" value="1"/>
</dbReference>
<evidence type="ECO:0000313" key="4">
    <source>
        <dbReference type="EMBL" id="QDU22482.1"/>
    </source>
</evidence>
<evidence type="ECO:0000256" key="2">
    <source>
        <dbReference type="SAM" id="SignalP"/>
    </source>
</evidence>
<dbReference type="OrthoDB" id="9805121at2"/>